<keyword evidence="1" id="KW-0175">Coiled coil</keyword>
<keyword evidence="2" id="KW-0812">Transmembrane</keyword>
<sequence>MKNFQDKKGLKHLIYSWPILILLGIMLVFFTLGVFRFLIKMIETSKNREIAELKVAELQETKKELTHDIENLKTSQGLEENIREKFGLAKEGEGLIIVVDNKENVNLSEETEQNWLISLFDKWFK</sequence>
<organism evidence="3 4">
    <name type="scientific">Candidatus Nomurabacteria bacterium CG10_big_fil_rev_8_21_14_0_10_35_16</name>
    <dbReference type="NCBI Taxonomy" id="1974731"/>
    <lineage>
        <taxon>Bacteria</taxon>
        <taxon>Candidatus Nomuraibacteriota</taxon>
    </lineage>
</organism>
<evidence type="ECO:0000256" key="2">
    <source>
        <dbReference type="SAM" id="Phobius"/>
    </source>
</evidence>
<evidence type="ECO:0000313" key="4">
    <source>
        <dbReference type="Proteomes" id="UP000230094"/>
    </source>
</evidence>
<accession>A0A2H0TC16</accession>
<dbReference type="AlphaFoldDB" id="A0A2H0TC16"/>
<gene>
    <name evidence="3" type="ORF">COU49_00205</name>
</gene>
<dbReference type="Pfam" id="PF04977">
    <property type="entry name" value="DivIC"/>
    <property type="match status" value="1"/>
</dbReference>
<feature type="coiled-coil region" evidence="1">
    <location>
        <begin position="41"/>
        <end position="75"/>
    </location>
</feature>
<reference evidence="4" key="1">
    <citation type="submission" date="2017-09" db="EMBL/GenBank/DDBJ databases">
        <title>Depth-based differentiation of microbial function through sediment-hosted aquifers and enrichment of novel symbionts in the deep terrestrial subsurface.</title>
        <authorList>
            <person name="Probst A.J."/>
            <person name="Ladd B."/>
            <person name="Jarett J.K."/>
            <person name="Geller-Mcgrath D.E."/>
            <person name="Sieber C.M.K."/>
            <person name="Emerson J.B."/>
            <person name="Anantharaman K."/>
            <person name="Thomas B.C."/>
            <person name="Malmstrom R."/>
            <person name="Stieglmeier M."/>
            <person name="Klingl A."/>
            <person name="Woyke T."/>
            <person name="Ryan C.M."/>
            <person name="Banfield J.F."/>
        </authorList>
    </citation>
    <scope>NUCLEOTIDE SEQUENCE [LARGE SCALE GENOMIC DNA]</scope>
</reference>
<dbReference type="EMBL" id="PFCQ01000002">
    <property type="protein sequence ID" value="PIR68569.1"/>
    <property type="molecule type" value="Genomic_DNA"/>
</dbReference>
<dbReference type="Proteomes" id="UP000230094">
    <property type="component" value="Unassembled WGS sequence"/>
</dbReference>
<evidence type="ECO:0000313" key="3">
    <source>
        <dbReference type="EMBL" id="PIR68569.1"/>
    </source>
</evidence>
<protein>
    <recommendedName>
        <fullName evidence="5">Septum formation initiator</fullName>
    </recommendedName>
</protein>
<name>A0A2H0TC16_9BACT</name>
<feature type="transmembrane region" description="Helical" evidence="2">
    <location>
        <begin position="15"/>
        <end position="39"/>
    </location>
</feature>
<evidence type="ECO:0000256" key="1">
    <source>
        <dbReference type="SAM" id="Coils"/>
    </source>
</evidence>
<proteinExistence type="predicted"/>
<keyword evidence="2" id="KW-0472">Membrane</keyword>
<comment type="caution">
    <text evidence="3">The sequence shown here is derived from an EMBL/GenBank/DDBJ whole genome shotgun (WGS) entry which is preliminary data.</text>
</comment>
<evidence type="ECO:0008006" key="5">
    <source>
        <dbReference type="Google" id="ProtNLM"/>
    </source>
</evidence>
<dbReference type="InterPro" id="IPR007060">
    <property type="entry name" value="FtsL/DivIC"/>
</dbReference>
<keyword evidence="2" id="KW-1133">Transmembrane helix</keyword>